<evidence type="ECO:0000259" key="1">
    <source>
        <dbReference type="PROSITE" id="PS50994"/>
    </source>
</evidence>
<dbReference type="SUPFAM" id="SSF53098">
    <property type="entry name" value="Ribonuclease H-like"/>
    <property type="match status" value="1"/>
</dbReference>
<dbReference type="PROSITE" id="PS50994">
    <property type="entry name" value="INTEGRASE"/>
    <property type="match status" value="1"/>
</dbReference>
<proteinExistence type="predicted"/>
<dbReference type="Pfam" id="PF00665">
    <property type="entry name" value="rve"/>
    <property type="match status" value="1"/>
</dbReference>
<evidence type="ECO:0000313" key="3">
    <source>
        <dbReference type="Proteomes" id="UP000006655"/>
    </source>
</evidence>
<dbReference type="EMBL" id="CP001743">
    <property type="protein sequence ID" value="ADD28746.1"/>
    <property type="molecule type" value="Genomic_DNA"/>
</dbReference>
<keyword evidence="3" id="KW-1185">Reference proteome</keyword>
<feature type="domain" description="Integrase catalytic" evidence="1">
    <location>
        <begin position="56"/>
        <end position="187"/>
    </location>
</feature>
<dbReference type="GO" id="GO:0003676">
    <property type="term" value="F:nucleic acid binding"/>
    <property type="evidence" value="ECO:0007669"/>
    <property type="project" value="InterPro"/>
</dbReference>
<evidence type="ECO:0000313" key="2">
    <source>
        <dbReference type="EMBL" id="ADD28746.1"/>
    </source>
</evidence>
<dbReference type="OrthoDB" id="9794201at2"/>
<sequence>MATWVIYRRKNYVRTFSVRGVRDVRRRLEAHPVTRAALMNEDQRREFMRTWSGAVVATHPNELWQMDMTRCDTLVWGYARATDTEPSAFRLRIHDCIDHYTGAIPALVFSREESRRPTTRLLILGLFPKPGGWNIYGKPKRIYHDNGSSYIAEATQRGLATLGIETSTSPAWVSHTRGKIENFHKLFHAWERTLPGYAGEDASQRNDWELARLIQNTRTWWEKGCPREADPGRGNRLLLEEEYKQEALNWLQNDYHARILPGGCTRAELFLREVPPETQIQYNLRDLLEIFAESEERTVTGNGEIRWKNQRYTLPDGTLMLYQNRTVVVSEYEHPMTGEPIVNLYIQQPNGTLLELGQAFPAPENALSPEARSQRRANKTAIKDLFAQAEKFRHQYLNPSWRQDAVLAKGSAVPAEPIALELRGPKAELKRETPAQAAAKAAESQAELIEKLRQSDNPVSRALANLGMGTSAPDPFGFGEE</sequence>
<name>A0A806DB03_MEIRD</name>
<dbReference type="RefSeq" id="WP_013014245.1">
    <property type="nucleotide sequence ID" value="NC_013946.1"/>
</dbReference>
<protein>
    <submittedName>
        <fullName evidence="2">Integrase catalytic region</fullName>
    </submittedName>
</protein>
<dbReference type="InterPro" id="IPR012337">
    <property type="entry name" value="RNaseH-like_sf"/>
</dbReference>
<dbReference type="InterPro" id="IPR036397">
    <property type="entry name" value="RNaseH_sf"/>
</dbReference>
<dbReference type="Gene3D" id="3.30.420.10">
    <property type="entry name" value="Ribonuclease H-like superfamily/Ribonuclease H"/>
    <property type="match status" value="1"/>
</dbReference>
<organism evidence="2 3">
    <name type="scientific">Meiothermus ruber (strain ATCC 35948 / DSM 1279 / VKM B-1258 / 21)</name>
    <name type="common">Thermus ruber</name>
    <dbReference type="NCBI Taxonomy" id="504728"/>
    <lineage>
        <taxon>Bacteria</taxon>
        <taxon>Thermotogati</taxon>
        <taxon>Deinococcota</taxon>
        <taxon>Deinococci</taxon>
        <taxon>Thermales</taxon>
        <taxon>Thermaceae</taxon>
        <taxon>Meiothermus</taxon>
    </lineage>
</organism>
<gene>
    <name evidence="2" type="ordered locus">Mrub_1990</name>
</gene>
<dbReference type="AlphaFoldDB" id="A0A806DB03"/>
<dbReference type="Proteomes" id="UP000006655">
    <property type="component" value="Chromosome"/>
</dbReference>
<dbReference type="InterPro" id="IPR001584">
    <property type="entry name" value="Integrase_cat-core"/>
</dbReference>
<accession>A0A806DB03</accession>
<reference evidence="2 3" key="1">
    <citation type="journal article" date="2010" name="Stand. Genomic Sci.">
        <title>Complete genome sequence of Meiothermus ruber type strain (21).</title>
        <authorList>
            <person name="Tindall B.J."/>
            <person name="Sikorski J."/>
            <person name="Lucas S."/>
            <person name="Goltsman E."/>
            <person name="Copeland A."/>
            <person name="Glavina Del Rio T."/>
            <person name="Nolan M."/>
            <person name="Tice H."/>
            <person name="Cheng J.F."/>
            <person name="Han C."/>
            <person name="Pitluck S."/>
            <person name="Liolios K."/>
            <person name="Ivanova N."/>
            <person name="Mavromatis K."/>
            <person name="Ovchinnikova G."/>
            <person name="Pati A."/>
            <person name="Fahnrich R."/>
            <person name="Goodwin L."/>
            <person name="Chen A."/>
            <person name="Palaniappan K."/>
            <person name="Land M."/>
            <person name="Hauser L."/>
            <person name="Chang Y.J."/>
            <person name="Jeffries C.D."/>
            <person name="Rohde M."/>
            <person name="Goker M."/>
            <person name="Woyke T."/>
            <person name="Bristow J."/>
            <person name="Eisen J.A."/>
            <person name="Markowitz V."/>
            <person name="Hugenholtz P."/>
            <person name="Kyrpides N.C."/>
            <person name="Klenk H.P."/>
            <person name="Lapidus A."/>
        </authorList>
    </citation>
    <scope>NUCLEOTIDE SEQUENCE [LARGE SCALE GENOMIC DNA]</scope>
    <source>
        <strain evidence="3">ATCC 35948 / DSM 1279 / VKM B-1258 / 21</strain>
    </source>
</reference>
<dbReference type="KEGG" id="mrb:Mrub_1990"/>
<dbReference type="GO" id="GO:0015074">
    <property type="term" value="P:DNA integration"/>
    <property type="evidence" value="ECO:0007669"/>
    <property type="project" value="InterPro"/>
</dbReference>